<accession>A0A0D9WKJ3</accession>
<proteinExistence type="predicted"/>
<keyword evidence="2" id="KW-1185">Reference proteome</keyword>
<dbReference type="AlphaFoldDB" id="A0A0D9WKJ3"/>
<dbReference type="EnsemblPlants" id="LPERR05G23670.1">
    <property type="protein sequence ID" value="LPERR05G23670.1"/>
    <property type="gene ID" value="LPERR05G23670"/>
</dbReference>
<reference evidence="2" key="2">
    <citation type="submission" date="2013-12" db="EMBL/GenBank/DDBJ databases">
        <authorList>
            <person name="Yu Y."/>
            <person name="Lee S."/>
            <person name="de Baynast K."/>
            <person name="Wissotski M."/>
            <person name="Liu L."/>
            <person name="Talag J."/>
            <person name="Goicoechea J."/>
            <person name="Angelova A."/>
            <person name="Jetty R."/>
            <person name="Kudrna D."/>
            <person name="Golser W."/>
            <person name="Rivera L."/>
            <person name="Zhang J."/>
            <person name="Wing R."/>
        </authorList>
    </citation>
    <scope>NUCLEOTIDE SEQUENCE</scope>
</reference>
<evidence type="ECO:0000313" key="2">
    <source>
        <dbReference type="Proteomes" id="UP000032180"/>
    </source>
</evidence>
<organism evidence="1 2">
    <name type="scientific">Leersia perrieri</name>
    <dbReference type="NCBI Taxonomy" id="77586"/>
    <lineage>
        <taxon>Eukaryota</taxon>
        <taxon>Viridiplantae</taxon>
        <taxon>Streptophyta</taxon>
        <taxon>Embryophyta</taxon>
        <taxon>Tracheophyta</taxon>
        <taxon>Spermatophyta</taxon>
        <taxon>Magnoliopsida</taxon>
        <taxon>Liliopsida</taxon>
        <taxon>Poales</taxon>
        <taxon>Poaceae</taxon>
        <taxon>BOP clade</taxon>
        <taxon>Oryzoideae</taxon>
        <taxon>Oryzeae</taxon>
        <taxon>Oryzinae</taxon>
        <taxon>Leersia</taxon>
    </lineage>
</organism>
<evidence type="ECO:0000313" key="1">
    <source>
        <dbReference type="EnsemblPlants" id="LPERR05G23670.1"/>
    </source>
</evidence>
<dbReference type="HOGENOM" id="CLU_2515925_0_0_1"/>
<reference evidence="1 2" key="1">
    <citation type="submission" date="2012-08" db="EMBL/GenBank/DDBJ databases">
        <title>Oryza genome evolution.</title>
        <authorList>
            <person name="Wing R.A."/>
        </authorList>
    </citation>
    <scope>NUCLEOTIDE SEQUENCE</scope>
</reference>
<name>A0A0D9WKJ3_9ORYZ</name>
<dbReference type="Proteomes" id="UP000032180">
    <property type="component" value="Chromosome 5"/>
</dbReference>
<reference evidence="1" key="3">
    <citation type="submission" date="2015-04" db="UniProtKB">
        <authorList>
            <consortium name="EnsemblPlants"/>
        </authorList>
    </citation>
    <scope>IDENTIFICATION</scope>
</reference>
<dbReference type="Gramene" id="LPERR05G23670.1">
    <property type="protein sequence ID" value="LPERR05G23670.1"/>
    <property type="gene ID" value="LPERR05G23670"/>
</dbReference>
<protein>
    <submittedName>
        <fullName evidence="1">Uncharacterized protein</fullName>
    </submittedName>
</protein>
<sequence>MISACTCWPPLHINAALDSIADVLLHVAAGLASTLIADLDEASVSIDNEMTRLSKKKRSTEGKRGAPLLCEGKTVSVPSILQSDT</sequence>